<evidence type="ECO:0000259" key="4">
    <source>
        <dbReference type="Pfam" id="PF07859"/>
    </source>
</evidence>
<dbReference type="GO" id="GO:0004806">
    <property type="term" value="F:triacylglycerol lipase activity"/>
    <property type="evidence" value="ECO:0007669"/>
    <property type="project" value="TreeGrafter"/>
</dbReference>
<comment type="similarity">
    <text evidence="1">Belongs to the 'GDXG' lipolytic enzyme family.</text>
</comment>
<evidence type="ECO:0000256" key="2">
    <source>
        <dbReference type="ARBA" id="ARBA00022801"/>
    </source>
</evidence>
<gene>
    <name evidence="5" type="ordered locus">Srot_1981</name>
</gene>
<evidence type="ECO:0000313" key="5">
    <source>
        <dbReference type="EMBL" id="ADG98438.1"/>
    </source>
</evidence>
<dbReference type="OrthoDB" id="128186at2"/>
<dbReference type="Gene3D" id="3.40.50.1820">
    <property type="entry name" value="alpha/beta hydrolase"/>
    <property type="match status" value="1"/>
</dbReference>
<feature type="active site" evidence="3">
    <location>
        <position position="182"/>
    </location>
</feature>
<dbReference type="InterPro" id="IPR050300">
    <property type="entry name" value="GDXG_lipolytic_enzyme"/>
</dbReference>
<keyword evidence="2 5" id="KW-0378">Hydrolase</keyword>
<dbReference type="KEGG" id="srt:Srot_1981"/>
<dbReference type="AlphaFoldDB" id="D6Z908"/>
<feature type="domain" description="Alpha/beta hydrolase fold-3" evidence="4">
    <location>
        <begin position="108"/>
        <end position="315"/>
    </location>
</feature>
<reference evidence="5 6" key="1">
    <citation type="journal article" date="2010" name="Stand. Genomic Sci.">
        <title>Complete genome sequence of Segniliparus rotundus type strain (CDC 1076).</title>
        <authorList>
            <person name="Sikorski J."/>
            <person name="Lapidus A."/>
            <person name="Copeland A."/>
            <person name="Misra M."/>
            <person name="Glavina Del Rio T."/>
            <person name="Nolan M."/>
            <person name="Lucas S."/>
            <person name="Chen F."/>
            <person name="Tice H."/>
            <person name="Cheng J.F."/>
            <person name="Jando M."/>
            <person name="Schneider S."/>
            <person name="Bruce D."/>
            <person name="Goodwin L."/>
            <person name="Pitluck S."/>
            <person name="Liolios K."/>
            <person name="Mikhailova N."/>
            <person name="Pati A."/>
            <person name="Ivanova N."/>
            <person name="Mavromatis K."/>
            <person name="Chen A."/>
            <person name="Palaniappan K."/>
            <person name="Chertkov O."/>
            <person name="Land M."/>
            <person name="Hauser L."/>
            <person name="Chang Y.J."/>
            <person name="Jeffries C.D."/>
            <person name="Brettin T."/>
            <person name="Detter J.C."/>
            <person name="Han C."/>
            <person name="Rohde M."/>
            <person name="Goker M."/>
            <person name="Bristow J."/>
            <person name="Eisen J.A."/>
            <person name="Markowitz V."/>
            <person name="Hugenholtz P."/>
            <person name="Kyrpides N.C."/>
            <person name="Klenk H.P."/>
        </authorList>
    </citation>
    <scope>NUCLEOTIDE SEQUENCE [LARGE SCALE GENOMIC DNA]</scope>
    <source>
        <strain evidence="6">ATCC BAA-972 / CDC 1076 / CIP 108378 / DSM 44985 / JCM 13578</strain>
    </source>
</reference>
<dbReference type="InterPro" id="IPR013094">
    <property type="entry name" value="AB_hydrolase_3"/>
</dbReference>
<name>D6Z908_SEGRD</name>
<dbReference type="Pfam" id="PF07859">
    <property type="entry name" value="Abhydrolase_3"/>
    <property type="match status" value="1"/>
</dbReference>
<evidence type="ECO:0000256" key="1">
    <source>
        <dbReference type="ARBA" id="ARBA00010515"/>
    </source>
</evidence>
<dbReference type="EMBL" id="CP001958">
    <property type="protein sequence ID" value="ADG98438.1"/>
    <property type="molecule type" value="Genomic_DNA"/>
</dbReference>
<keyword evidence="6" id="KW-1185">Reference proteome</keyword>
<dbReference type="HOGENOM" id="CLU_012494_13_0_11"/>
<dbReference type="PANTHER" id="PTHR48081">
    <property type="entry name" value="AB HYDROLASE SUPERFAMILY PROTEIN C4A8.06C"/>
    <property type="match status" value="1"/>
</dbReference>
<sequence>MGSKERPDNPGAGGGKAAADEQAAVVWEQYSRTSLNAKIVRFFLWLTVRKALAFLAYMPRVRHPWALADMLASLVVFPERGYHGALVRLPHCDALWHTKNRKDEPRAILYLHGGGFISCGLHTHRGLATKIADAAQASVLSVGYRQLPEHYVDESVEDCVLGYRWLLDGGYTPEQIALAGDSAGGYLVFATAFRLRQEGLPLPAALVGICPFTDWTLRTKTNHRNESRDAFLSRPLLYYIERKMGEARDRATVDNAVPPQIDLFDQPARGFPPVLLHASSSEVLLPDAQRLATTLAEAAVPVTAKLWRGQPHDFHIMSALIPEAKRAIADIGEFVQSATSIAGEADCEHDEDE</sequence>
<dbReference type="InterPro" id="IPR033140">
    <property type="entry name" value="Lipase_GDXG_put_SER_AS"/>
</dbReference>
<dbReference type="PANTHER" id="PTHR48081:SF30">
    <property type="entry name" value="ACETYL-HYDROLASE LIPR-RELATED"/>
    <property type="match status" value="1"/>
</dbReference>
<dbReference type="STRING" id="640132.Srot_1981"/>
<dbReference type="PROSITE" id="PS01174">
    <property type="entry name" value="LIPASE_GDXG_SER"/>
    <property type="match status" value="1"/>
</dbReference>
<dbReference type="RefSeq" id="WP_013138890.1">
    <property type="nucleotide sequence ID" value="NC_014168.1"/>
</dbReference>
<proteinExistence type="inferred from homology"/>
<protein>
    <submittedName>
        <fullName evidence="5">Alpha/beta hydrolase fold-3 domain protein</fullName>
    </submittedName>
</protein>
<evidence type="ECO:0000313" key="6">
    <source>
        <dbReference type="Proteomes" id="UP000002247"/>
    </source>
</evidence>
<organism evidence="5 6">
    <name type="scientific">Segniliparus rotundus (strain ATCC BAA-972 / CDC 1076 / CIP 108378 / DSM 44985 / JCM 13578)</name>
    <dbReference type="NCBI Taxonomy" id="640132"/>
    <lineage>
        <taxon>Bacteria</taxon>
        <taxon>Bacillati</taxon>
        <taxon>Actinomycetota</taxon>
        <taxon>Actinomycetes</taxon>
        <taxon>Mycobacteriales</taxon>
        <taxon>Segniliparaceae</taxon>
        <taxon>Segniliparus</taxon>
    </lineage>
</organism>
<dbReference type="Proteomes" id="UP000002247">
    <property type="component" value="Chromosome"/>
</dbReference>
<dbReference type="InterPro" id="IPR029058">
    <property type="entry name" value="AB_hydrolase_fold"/>
</dbReference>
<evidence type="ECO:0000256" key="3">
    <source>
        <dbReference type="PROSITE-ProRule" id="PRU10038"/>
    </source>
</evidence>
<dbReference type="eggNOG" id="COG0657">
    <property type="taxonomic scope" value="Bacteria"/>
</dbReference>
<accession>D6Z908</accession>
<dbReference type="SUPFAM" id="SSF53474">
    <property type="entry name" value="alpha/beta-Hydrolases"/>
    <property type="match status" value="1"/>
</dbReference>